<accession>A0ACD5YA41</accession>
<reference evidence="1" key="2">
    <citation type="submission" date="2025-09" db="UniProtKB">
        <authorList>
            <consortium name="EnsemblPlants"/>
        </authorList>
    </citation>
    <scope>IDENTIFICATION</scope>
</reference>
<name>A0ACD5YA41_AVESA</name>
<evidence type="ECO:0000313" key="2">
    <source>
        <dbReference type="Proteomes" id="UP001732700"/>
    </source>
</evidence>
<reference evidence="1" key="1">
    <citation type="submission" date="2021-05" db="EMBL/GenBank/DDBJ databases">
        <authorList>
            <person name="Scholz U."/>
            <person name="Mascher M."/>
            <person name="Fiebig A."/>
        </authorList>
    </citation>
    <scope>NUCLEOTIDE SEQUENCE [LARGE SCALE GENOMIC DNA]</scope>
</reference>
<evidence type="ECO:0000313" key="1">
    <source>
        <dbReference type="EnsemblPlants" id="AVESA.00010b.r2.5DG0967800.1.CDS"/>
    </source>
</evidence>
<sequence>MEKLKIDFPAAHAFLEQLPPNTWCRDFFSDFSMCDILLNNACEVWNKMILDARELCILAMWEQIRIIIMNRLGRSLEKILTFLPHVLQHLHLSKGWVCLRHERIKPELMVASCYKLDTYVEAYKPTIYPLSDRSEWMKTNGPDIFPPFYEKKVGRPKRSRRKNPEEQADGTKLSKHGVKMHCGYCRDPNHTRRNCTKHKEDVARELVEEETPAQANVQVEEENVEAPVQQQRKKRAREGNVAQPTTSKRQRKPSIKVREQQEVDRVYDQMRKKDTILDENGDIDDPTILEHIIPRRAVQSNDPSHVKSTLVYQLHHNVPTRAAIRQQEGMPESSFVAAYRQQIPGPGRTTTALAAWRATASGQAAAARSGRRGGKGKAVVAGRGRGHAAAGRGRSHAAAACRSRGRRGGWAPYWLWGEGAPRTSDEVQQNPEEYQNSQMNNSQTTPADWSDEN</sequence>
<keyword evidence="2" id="KW-1185">Reference proteome</keyword>
<organism evidence="1 2">
    <name type="scientific">Avena sativa</name>
    <name type="common">Oat</name>
    <dbReference type="NCBI Taxonomy" id="4498"/>
    <lineage>
        <taxon>Eukaryota</taxon>
        <taxon>Viridiplantae</taxon>
        <taxon>Streptophyta</taxon>
        <taxon>Embryophyta</taxon>
        <taxon>Tracheophyta</taxon>
        <taxon>Spermatophyta</taxon>
        <taxon>Magnoliopsida</taxon>
        <taxon>Liliopsida</taxon>
        <taxon>Poales</taxon>
        <taxon>Poaceae</taxon>
        <taxon>BOP clade</taxon>
        <taxon>Pooideae</taxon>
        <taxon>Poodae</taxon>
        <taxon>Poeae</taxon>
        <taxon>Poeae Chloroplast Group 1 (Aveneae type)</taxon>
        <taxon>Aveninae</taxon>
        <taxon>Avena</taxon>
    </lineage>
</organism>
<proteinExistence type="predicted"/>
<dbReference type="EnsemblPlants" id="AVESA.00010b.r2.5DG0967800.1">
    <property type="protein sequence ID" value="AVESA.00010b.r2.5DG0967800.1.CDS"/>
    <property type="gene ID" value="AVESA.00010b.r2.5DG0967800"/>
</dbReference>
<protein>
    <submittedName>
        <fullName evidence="1">Uncharacterized protein</fullName>
    </submittedName>
</protein>
<dbReference type="Proteomes" id="UP001732700">
    <property type="component" value="Chromosome 5D"/>
</dbReference>